<evidence type="ECO:0000313" key="2">
    <source>
        <dbReference type="EMBL" id="SEL72981.1"/>
    </source>
</evidence>
<dbReference type="EMBL" id="FOAB01000005">
    <property type="protein sequence ID" value="SEL72981.1"/>
    <property type="molecule type" value="Genomic_DNA"/>
</dbReference>
<gene>
    <name evidence="2" type="ORF">SAMN04487910_3200</name>
</gene>
<feature type="signal peptide" evidence="1">
    <location>
        <begin position="1"/>
        <end position="24"/>
    </location>
</feature>
<name>A0A1H7SJX3_AQUAM</name>
<organism evidence="2 3">
    <name type="scientific">Aquimarina amphilecti</name>
    <dbReference type="NCBI Taxonomy" id="1038014"/>
    <lineage>
        <taxon>Bacteria</taxon>
        <taxon>Pseudomonadati</taxon>
        <taxon>Bacteroidota</taxon>
        <taxon>Flavobacteriia</taxon>
        <taxon>Flavobacteriales</taxon>
        <taxon>Flavobacteriaceae</taxon>
        <taxon>Aquimarina</taxon>
    </lineage>
</organism>
<evidence type="ECO:0000313" key="3">
    <source>
        <dbReference type="Proteomes" id="UP000198521"/>
    </source>
</evidence>
<keyword evidence="3" id="KW-1185">Reference proteome</keyword>
<dbReference type="AlphaFoldDB" id="A0A1H7SJX3"/>
<feature type="chain" id="PRO_5011525398" evidence="1">
    <location>
        <begin position="25"/>
        <end position="88"/>
    </location>
</feature>
<reference evidence="3" key="1">
    <citation type="submission" date="2016-10" db="EMBL/GenBank/DDBJ databases">
        <authorList>
            <person name="Varghese N."/>
            <person name="Submissions S."/>
        </authorList>
    </citation>
    <scope>NUCLEOTIDE SEQUENCE [LARGE SCALE GENOMIC DNA]</scope>
    <source>
        <strain evidence="3">DSM 25232 / NCIMB 14723 / 92V</strain>
    </source>
</reference>
<keyword evidence="1" id="KW-0732">Signal</keyword>
<protein>
    <submittedName>
        <fullName evidence="2">Uncharacterized protein</fullName>
    </submittedName>
</protein>
<sequence>MFRFFNFKKLTKSYLLGLFMITNAAITPGTHPHKVNKSTIIIDPHPLSKTANGGKKIDNKTLQILINKNRLNNIIIGSLISHYVTPLS</sequence>
<dbReference type="Proteomes" id="UP000198521">
    <property type="component" value="Unassembled WGS sequence"/>
</dbReference>
<evidence type="ECO:0000256" key="1">
    <source>
        <dbReference type="SAM" id="SignalP"/>
    </source>
</evidence>
<dbReference type="STRING" id="1038014.SAMN04487910_3200"/>
<proteinExistence type="predicted"/>
<accession>A0A1H7SJX3</accession>